<comment type="catalytic activity">
    <reaction evidence="5">
        <text>a long-chain fatty acid + ATP + CoA = a long-chain fatty acyl-CoA + AMP + diphosphate</text>
        <dbReference type="Rhea" id="RHEA:15421"/>
        <dbReference type="ChEBI" id="CHEBI:30616"/>
        <dbReference type="ChEBI" id="CHEBI:33019"/>
        <dbReference type="ChEBI" id="CHEBI:57287"/>
        <dbReference type="ChEBI" id="CHEBI:57560"/>
        <dbReference type="ChEBI" id="CHEBI:83139"/>
        <dbReference type="ChEBI" id="CHEBI:456215"/>
        <dbReference type="EC" id="6.2.1.3"/>
    </reaction>
</comment>
<evidence type="ECO:0000256" key="4">
    <source>
        <dbReference type="ARBA" id="ARBA00022840"/>
    </source>
</evidence>
<dbReference type="GO" id="GO:0005811">
    <property type="term" value="C:lipid droplet"/>
    <property type="evidence" value="ECO:0007669"/>
    <property type="project" value="TreeGrafter"/>
</dbReference>
<gene>
    <name evidence="8" type="ORF">PV05_02672</name>
</gene>
<evidence type="ECO:0000256" key="2">
    <source>
        <dbReference type="ARBA" id="ARBA00022598"/>
    </source>
</evidence>
<evidence type="ECO:0000313" key="8">
    <source>
        <dbReference type="EMBL" id="KIW58124.1"/>
    </source>
</evidence>
<evidence type="ECO:0000256" key="1">
    <source>
        <dbReference type="ARBA" id="ARBA00006432"/>
    </source>
</evidence>
<feature type="domain" description="AMP-dependent synthetase/ligase" evidence="7">
    <location>
        <begin position="113"/>
        <end position="525"/>
    </location>
</feature>
<dbReference type="PANTHER" id="PTHR43272:SF83">
    <property type="entry name" value="ACYL-COA SYNTHETASE LONG-CHAIN, ISOFORM J"/>
    <property type="match status" value="1"/>
</dbReference>
<proteinExistence type="inferred from homology"/>
<protein>
    <recommendedName>
        <fullName evidence="7">AMP-dependent synthetase/ligase domain-containing protein</fullName>
    </recommendedName>
</protein>
<dbReference type="GO" id="GO:0005524">
    <property type="term" value="F:ATP binding"/>
    <property type="evidence" value="ECO:0007669"/>
    <property type="project" value="UniProtKB-KW"/>
</dbReference>
<dbReference type="GO" id="GO:0005783">
    <property type="term" value="C:endoplasmic reticulum"/>
    <property type="evidence" value="ECO:0007669"/>
    <property type="project" value="TreeGrafter"/>
</dbReference>
<dbReference type="STRING" id="348802.A0A0D2FDJ3"/>
<keyword evidence="9" id="KW-1185">Reference proteome</keyword>
<dbReference type="Proteomes" id="UP000054342">
    <property type="component" value="Unassembled WGS sequence"/>
</dbReference>
<organism evidence="8 9">
    <name type="scientific">Exophiala xenobiotica</name>
    <dbReference type="NCBI Taxonomy" id="348802"/>
    <lineage>
        <taxon>Eukaryota</taxon>
        <taxon>Fungi</taxon>
        <taxon>Dikarya</taxon>
        <taxon>Ascomycota</taxon>
        <taxon>Pezizomycotina</taxon>
        <taxon>Eurotiomycetes</taxon>
        <taxon>Chaetothyriomycetidae</taxon>
        <taxon>Chaetothyriales</taxon>
        <taxon>Herpotrichiellaceae</taxon>
        <taxon>Exophiala</taxon>
    </lineage>
</organism>
<dbReference type="PANTHER" id="PTHR43272">
    <property type="entry name" value="LONG-CHAIN-FATTY-ACID--COA LIGASE"/>
    <property type="match status" value="1"/>
</dbReference>
<comment type="similarity">
    <text evidence="1">Belongs to the ATP-dependent AMP-binding enzyme family.</text>
</comment>
<evidence type="ECO:0000256" key="6">
    <source>
        <dbReference type="SAM" id="MobiDB-lite"/>
    </source>
</evidence>
<dbReference type="PROSITE" id="PS00455">
    <property type="entry name" value="AMP_BINDING"/>
    <property type="match status" value="1"/>
</dbReference>
<keyword evidence="2" id="KW-0436">Ligase</keyword>
<dbReference type="EMBL" id="KN847318">
    <property type="protein sequence ID" value="KIW58124.1"/>
    <property type="molecule type" value="Genomic_DNA"/>
</dbReference>
<name>A0A0D2FDJ3_9EURO</name>
<dbReference type="GeneID" id="25324580"/>
<keyword evidence="3" id="KW-0547">Nucleotide-binding</keyword>
<sequence>MASLENDNRPRVDGYVQPQLTKKPPYSVEAAGYEKKEGETIPRRHPLAKDKLIVRPSDDVKTVYDNLRRAAAKFGNAKAIGTRKIIKTHVENKKVKKMVDGQEQEVEKKWTYYELSGYTYMSFVEYEKLALDLGSGLRHLGLKKDDKMHLYGATSAHWLAMSHAAASQSIPIVTAYDSLGEEGLRHSLVQTKSVAMFLDPNLIPVLTKVLKDAVNLRTIIYNTEPEIKDADLQKLKSEHPDIKVIAFEELRKMGADNPVDPVPPTPEDLACIMYTSGSTGPPKGVTIKHKAVVAAMAGVQSVVAPYIGPADALLTYLPQSHIFEYMFENICIFWGGTMGYGNPKTLSDSSVRNCKGDIREFQPTILIGVPAVWESVKKGILAKVNSSSFVVKNMFWGAFNLKQMLLGRGLPGSGILDAVVFKKLKEATGGRLRIAFNGGGPISQETIKFISYAVTPMISGYGLTETSAMGAIQDPLAWDPNALGDIPGSIEIKLVDFPDAGYYSTNNPPQGEIWIRGPSVTEGYWDNEQETKDAITEDKWFKTGDIGEFNANGHLKIIDRKKNLVKTLNGEYIALEKLESAYRTAPVVGNICVFAAEDKAKPIAIIVPVEAALQKIAAANGIQGENLEEMVHDKKLNRIVLGEMQKAGRQAGLAGIELIDGLVMADEEWTPQNGLISPAQKVQRKKIQAKYEKEIKTAYGNQ</sequence>
<dbReference type="GO" id="GO:0005886">
    <property type="term" value="C:plasma membrane"/>
    <property type="evidence" value="ECO:0007669"/>
    <property type="project" value="TreeGrafter"/>
</dbReference>
<dbReference type="InterPro" id="IPR020845">
    <property type="entry name" value="AMP-binding_CS"/>
</dbReference>
<evidence type="ECO:0000256" key="5">
    <source>
        <dbReference type="ARBA" id="ARBA00036813"/>
    </source>
</evidence>
<evidence type="ECO:0000259" key="7">
    <source>
        <dbReference type="Pfam" id="PF00501"/>
    </source>
</evidence>
<dbReference type="InterPro" id="IPR000873">
    <property type="entry name" value="AMP-dep_synth/lig_dom"/>
</dbReference>
<dbReference type="Gene3D" id="3.40.50.12780">
    <property type="entry name" value="N-terminal domain of ligase-like"/>
    <property type="match status" value="1"/>
</dbReference>
<evidence type="ECO:0000256" key="3">
    <source>
        <dbReference type="ARBA" id="ARBA00022741"/>
    </source>
</evidence>
<dbReference type="RefSeq" id="XP_013318708.1">
    <property type="nucleotide sequence ID" value="XM_013463254.1"/>
</dbReference>
<reference evidence="8 9" key="1">
    <citation type="submission" date="2015-01" db="EMBL/GenBank/DDBJ databases">
        <title>The Genome Sequence of Exophiala xenobiotica CBS118157.</title>
        <authorList>
            <consortium name="The Broad Institute Genomics Platform"/>
            <person name="Cuomo C."/>
            <person name="de Hoog S."/>
            <person name="Gorbushina A."/>
            <person name="Stielow B."/>
            <person name="Teixiera M."/>
            <person name="Abouelleil A."/>
            <person name="Chapman S.B."/>
            <person name="Priest M."/>
            <person name="Young S.K."/>
            <person name="Wortman J."/>
            <person name="Nusbaum C."/>
            <person name="Birren B."/>
        </authorList>
    </citation>
    <scope>NUCLEOTIDE SEQUENCE [LARGE SCALE GENOMIC DNA]</scope>
    <source>
        <strain evidence="8 9">CBS 118157</strain>
    </source>
</reference>
<keyword evidence="4" id="KW-0067">ATP-binding</keyword>
<dbReference type="SUPFAM" id="SSF56801">
    <property type="entry name" value="Acetyl-CoA synthetase-like"/>
    <property type="match status" value="1"/>
</dbReference>
<feature type="compositionally biased region" description="Basic and acidic residues" evidence="6">
    <location>
        <begin position="1"/>
        <end position="12"/>
    </location>
</feature>
<accession>A0A0D2FDJ3</accession>
<feature type="region of interest" description="Disordered" evidence="6">
    <location>
        <begin position="1"/>
        <end position="23"/>
    </location>
</feature>
<dbReference type="CDD" id="cd17639">
    <property type="entry name" value="LC_FACS_euk1"/>
    <property type="match status" value="1"/>
</dbReference>
<dbReference type="HOGENOM" id="CLU_000022_45_2_1"/>
<dbReference type="InterPro" id="IPR042099">
    <property type="entry name" value="ANL_N_sf"/>
</dbReference>
<dbReference type="Pfam" id="PF00501">
    <property type="entry name" value="AMP-binding"/>
    <property type="match status" value="1"/>
</dbReference>
<dbReference type="GO" id="GO:0004467">
    <property type="term" value="F:long-chain fatty acid-CoA ligase activity"/>
    <property type="evidence" value="ECO:0007669"/>
    <property type="project" value="UniProtKB-EC"/>
</dbReference>
<dbReference type="OrthoDB" id="1700726at2759"/>
<dbReference type="AlphaFoldDB" id="A0A0D2FDJ3"/>
<evidence type="ECO:0000313" key="9">
    <source>
        <dbReference type="Proteomes" id="UP000054342"/>
    </source>
</evidence>
<dbReference type="GO" id="GO:0035336">
    <property type="term" value="P:long-chain fatty-acyl-CoA metabolic process"/>
    <property type="evidence" value="ECO:0007669"/>
    <property type="project" value="TreeGrafter"/>
</dbReference>